<evidence type="ECO:0000313" key="1">
    <source>
        <dbReference type="EMBL" id="GAB14945.1"/>
    </source>
</evidence>
<dbReference type="AlphaFoldDB" id="H0QQ44"/>
<reference evidence="1 2" key="1">
    <citation type="submission" date="2011-12" db="EMBL/GenBank/DDBJ databases">
        <title>Whole genome shotgun sequence of Arthrobacter globiformis NBRC 12137.</title>
        <authorList>
            <person name="Miyazawa S."/>
            <person name="Hosoyama A."/>
            <person name="Tsuchikane K."/>
            <person name="Katsumata H."/>
            <person name="Yamazaki S."/>
            <person name="Fujita N."/>
        </authorList>
    </citation>
    <scope>NUCLEOTIDE SEQUENCE [LARGE SCALE GENOMIC DNA]</scope>
    <source>
        <strain evidence="1 2">NBRC 12137</strain>
    </source>
</reference>
<dbReference type="InterPro" id="IPR036691">
    <property type="entry name" value="Endo/exonu/phosph_ase_sf"/>
</dbReference>
<dbReference type="Gene3D" id="3.60.10.10">
    <property type="entry name" value="Endonuclease/exonuclease/phosphatase"/>
    <property type="match status" value="1"/>
</dbReference>
<protein>
    <recommendedName>
        <fullName evidence="3">Endonuclease/exonuclease/phosphatase domain-containing protein</fullName>
    </recommendedName>
</protein>
<comment type="caution">
    <text evidence="1">The sequence shown here is derived from an EMBL/GenBank/DDBJ whole genome shotgun (WGS) entry which is preliminary data.</text>
</comment>
<gene>
    <name evidence="1" type="ORF">ARGLB_080_00090</name>
</gene>
<dbReference type="EMBL" id="BAEG01000080">
    <property type="protein sequence ID" value="GAB14945.1"/>
    <property type="molecule type" value="Genomic_DNA"/>
</dbReference>
<accession>H0QQ44</accession>
<dbReference type="STRING" id="1077972.ARGLB_080_00090"/>
<keyword evidence="2" id="KW-1185">Reference proteome</keyword>
<proteinExistence type="predicted"/>
<dbReference type="SUPFAM" id="SSF56219">
    <property type="entry name" value="DNase I-like"/>
    <property type="match status" value="1"/>
</dbReference>
<sequence>MGSNPRKGLGVIGFRPASYRVTEPSDPALPWHIPFSIDGLDVVALWAHQLTTDLRYVRISHEIVGRHAGFLGSDRGLIIGDFNSNTVWDHHHPGRNHSMLVDKLRGLGLDSVFHRQERIAHGNEQVKTYFHQRNPQSGHHIDYAFLSSRVDAKVAVGEPDVWLPHSDHMPLILEIG</sequence>
<organism evidence="1 2">
    <name type="scientific">Arthrobacter globiformis (strain ATCC 8010 / DSM 20124 / JCM 1332 / NBRC 12137 / NCIMB 8907 / NRRL B-2979 / 168)</name>
    <dbReference type="NCBI Taxonomy" id="1077972"/>
    <lineage>
        <taxon>Bacteria</taxon>
        <taxon>Bacillati</taxon>
        <taxon>Actinomycetota</taxon>
        <taxon>Actinomycetes</taxon>
        <taxon>Micrococcales</taxon>
        <taxon>Micrococcaceae</taxon>
        <taxon>Arthrobacter</taxon>
    </lineage>
</organism>
<evidence type="ECO:0008006" key="3">
    <source>
        <dbReference type="Google" id="ProtNLM"/>
    </source>
</evidence>
<dbReference type="Proteomes" id="UP000003828">
    <property type="component" value="Unassembled WGS sequence"/>
</dbReference>
<evidence type="ECO:0000313" key="2">
    <source>
        <dbReference type="Proteomes" id="UP000003828"/>
    </source>
</evidence>
<name>H0QQ44_ARTG1</name>
<dbReference type="eggNOG" id="COG0708">
    <property type="taxonomic scope" value="Bacteria"/>
</dbReference>